<keyword evidence="3" id="KW-1185">Reference proteome</keyword>
<dbReference type="EMBL" id="SNXZ01000011">
    <property type="protein sequence ID" value="TDP90002.1"/>
    <property type="molecule type" value="Genomic_DNA"/>
</dbReference>
<dbReference type="AlphaFoldDB" id="A0A4R6RT51"/>
<dbReference type="PIRSF" id="PIRSF029792">
    <property type="entry name" value="Pro_racemase"/>
    <property type="match status" value="1"/>
</dbReference>
<gene>
    <name evidence="2" type="ORF">EV186_111128</name>
</gene>
<dbReference type="SFLD" id="SFLDS00028">
    <property type="entry name" value="Proline_Racemase"/>
    <property type="match status" value="1"/>
</dbReference>
<name>A0A4R6RT51_LABRH</name>
<evidence type="ECO:0000313" key="2">
    <source>
        <dbReference type="EMBL" id="TDP90002.1"/>
    </source>
</evidence>
<dbReference type="Gene3D" id="3.10.310.10">
    <property type="entry name" value="Diaminopimelate Epimerase, Chain A, domain 1"/>
    <property type="match status" value="2"/>
</dbReference>
<reference evidence="2 3" key="1">
    <citation type="submission" date="2019-03" db="EMBL/GenBank/DDBJ databases">
        <title>Genomic Encyclopedia of Type Strains, Phase IV (KMG-IV): sequencing the most valuable type-strain genomes for metagenomic binning, comparative biology and taxonomic classification.</title>
        <authorList>
            <person name="Goeker M."/>
        </authorList>
    </citation>
    <scope>NUCLEOTIDE SEQUENCE [LARGE SCALE GENOMIC DNA]</scope>
    <source>
        <strain evidence="2 3">DSM 45361</strain>
    </source>
</reference>
<comment type="caution">
    <text evidence="2">The sequence shown here is derived from an EMBL/GenBank/DDBJ whole genome shotgun (WGS) entry which is preliminary data.</text>
</comment>
<dbReference type="RefSeq" id="WP_133854277.1">
    <property type="nucleotide sequence ID" value="NZ_SNXZ01000011.1"/>
</dbReference>
<dbReference type="Pfam" id="PF05544">
    <property type="entry name" value="Pro_racemase"/>
    <property type="match status" value="1"/>
</dbReference>
<accession>A0A4R6RT51</accession>
<evidence type="ECO:0000313" key="3">
    <source>
        <dbReference type="Proteomes" id="UP000295444"/>
    </source>
</evidence>
<comment type="similarity">
    <text evidence="1">Belongs to the proline racemase family.</text>
</comment>
<organism evidence="2 3">
    <name type="scientific">Labedaea rhizosphaerae</name>
    <dbReference type="NCBI Taxonomy" id="598644"/>
    <lineage>
        <taxon>Bacteria</taxon>
        <taxon>Bacillati</taxon>
        <taxon>Actinomycetota</taxon>
        <taxon>Actinomycetes</taxon>
        <taxon>Pseudonocardiales</taxon>
        <taxon>Pseudonocardiaceae</taxon>
        <taxon>Labedaea</taxon>
    </lineage>
</organism>
<protein>
    <submittedName>
        <fullName evidence="2">Proline racemase</fullName>
    </submittedName>
</protein>
<dbReference type="OrthoDB" id="181267at2"/>
<dbReference type="PANTHER" id="PTHR33442:SF1">
    <property type="entry name" value="TRANS-3-HYDROXY-L-PROLINE DEHYDRATASE"/>
    <property type="match status" value="1"/>
</dbReference>
<dbReference type="SUPFAM" id="SSF54506">
    <property type="entry name" value="Diaminopimelate epimerase-like"/>
    <property type="match status" value="1"/>
</dbReference>
<dbReference type="PANTHER" id="PTHR33442">
    <property type="entry name" value="TRANS-3-HYDROXY-L-PROLINE DEHYDRATASE"/>
    <property type="match status" value="1"/>
</dbReference>
<proteinExistence type="inferred from homology"/>
<dbReference type="FunFam" id="3.10.310.10:FF:000003">
    <property type="entry name" value="Proline racemase"/>
    <property type="match status" value="1"/>
</dbReference>
<dbReference type="Proteomes" id="UP000295444">
    <property type="component" value="Unassembled WGS sequence"/>
</dbReference>
<dbReference type="InterPro" id="IPR008794">
    <property type="entry name" value="Pro_racemase_fam"/>
</dbReference>
<evidence type="ECO:0000256" key="1">
    <source>
        <dbReference type="ARBA" id="ARBA00007529"/>
    </source>
</evidence>
<sequence>MQPVRTIDYHTAGEPFRIVLDGVPEIAGATVLERRATAQASPSIDAVRRLLVQEPRGHADMYGCFLVPPDDDGAAFGVLFWHKDGYSTACGHGTIALGAWAVASGRVPAGTTEVPIDVPSGRVVARVHPDGGVSFRNVASYVLARDVEVRTTRGSVRVDVSYGGAIYASVPASSLGLAVTPEHHVDLIAIGREIKWALNETEWAHQRGDSRLDGVYATILYDDLGQVADGPHQRNVAVFADGQLDRSPCGSGTSARMAVLAADGRLTEGQVLVHDSIIGTRFTGRLVGSGPDGVLTEITGSAFATGESVFRLDPADPLGTGFTLR</sequence>
<dbReference type="GO" id="GO:0016836">
    <property type="term" value="F:hydro-lyase activity"/>
    <property type="evidence" value="ECO:0007669"/>
    <property type="project" value="TreeGrafter"/>
</dbReference>